<reference evidence="1" key="1">
    <citation type="submission" date="2019-03" db="EMBL/GenBank/DDBJ databases">
        <authorList>
            <person name="Mank J."/>
            <person name="Almeida P."/>
        </authorList>
    </citation>
    <scope>NUCLEOTIDE SEQUENCE</scope>
    <source>
        <strain evidence="1">78183</strain>
    </source>
</reference>
<evidence type="ECO:0000313" key="1">
    <source>
        <dbReference type="EMBL" id="VFU63398.1"/>
    </source>
</evidence>
<gene>
    <name evidence="1" type="ORF">SVIM_LOCUS482363</name>
</gene>
<name>A0A6N2N8Q7_SALVM</name>
<protein>
    <submittedName>
        <fullName evidence="1">Uncharacterized protein</fullName>
    </submittedName>
</protein>
<dbReference type="EMBL" id="CAADRP010002205">
    <property type="protein sequence ID" value="VFU63398.1"/>
    <property type="molecule type" value="Genomic_DNA"/>
</dbReference>
<dbReference type="AlphaFoldDB" id="A0A6N2N8Q7"/>
<organism evidence="1">
    <name type="scientific">Salix viminalis</name>
    <name type="common">Common osier</name>
    <name type="synonym">Basket willow</name>
    <dbReference type="NCBI Taxonomy" id="40686"/>
    <lineage>
        <taxon>Eukaryota</taxon>
        <taxon>Viridiplantae</taxon>
        <taxon>Streptophyta</taxon>
        <taxon>Embryophyta</taxon>
        <taxon>Tracheophyta</taxon>
        <taxon>Spermatophyta</taxon>
        <taxon>Magnoliopsida</taxon>
        <taxon>eudicotyledons</taxon>
        <taxon>Gunneridae</taxon>
        <taxon>Pentapetalae</taxon>
        <taxon>rosids</taxon>
        <taxon>fabids</taxon>
        <taxon>Malpighiales</taxon>
        <taxon>Salicaceae</taxon>
        <taxon>Saliceae</taxon>
        <taxon>Salix</taxon>
    </lineage>
</organism>
<accession>A0A6N2N8Q7</accession>
<sequence length="138" mass="15357">MQSNQFSGTGVSFRREFAHNPKVVGYAELGKMSGGALWAAYGTCRAFKLLSRRHGVIKQFLCGRVGSEIWHTAFFEELNALKKSSFWADKFTVGATILSPQLLKNLLAVENLVAEDQRTVASWSDDSRVQQVGWSKKA</sequence>
<proteinExistence type="predicted"/>